<sequence>MSAIEENRGGGRRGGLDPRGANQQRQSGGSRDGTPGASQGRRGGRGGSSVNRSAGSMQNGSVSHTASTPTDDHNPMNGYNSGAVEATLRQGYDAKALLYKPDAKAPATKPESPWGAKPGAMAGGKDFWLELRKQIAVLQQSGGTSRGG</sequence>
<dbReference type="STRING" id="215243.A0A0D2EIH4"/>
<evidence type="ECO:0000313" key="3">
    <source>
        <dbReference type="Proteomes" id="UP000053342"/>
    </source>
</evidence>
<reference evidence="2 3" key="1">
    <citation type="submission" date="2015-01" db="EMBL/GenBank/DDBJ databases">
        <title>The Genome Sequence of Exophiala oligosperma CBS72588.</title>
        <authorList>
            <consortium name="The Broad Institute Genomics Platform"/>
            <person name="Cuomo C."/>
            <person name="de Hoog S."/>
            <person name="Gorbushina A."/>
            <person name="Stielow B."/>
            <person name="Teixiera M."/>
            <person name="Abouelleil A."/>
            <person name="Chapman S.B."/>
            <person name="Priest M."/>
            <person name="Young S.K."/>
            <person name="Wortman J."/>
            <person name="Nusbaum C."/>
            <person name="Birren B."/>
        </authorList>
    </citation>
    <scope>NUCLEOTIDE SEQUENCE [LARGE SCALE GENOMIC DNA]</scope>
    <source>
        <strain evidence="2 3">CBS 72588</strain>
    </source>
</reference>
<dbReference type="AlphaFoldDB" id="A0A0D2EIH4"/>
<dbReference type="RefSeq" id="XP_016267960.1">
    <property type="nucleotide sequence ID" value="XM_016400907.1"/>
</dbReference>
<accession>A0A0D2EIH4</accession>
<dbReference type="VEuPathDB" id="FungiDB:PV06_00409"/>
<feature type="region of interest" description="Disordered" evidence="1">
    <location>
        <begin position="1"/>
        <end position="84"/>
    </location>
</feature>
<organism evidence="2 3">
    <name type="scientific">Exophiala oligosperma</name>
    <dbReference type="NCBI Taxonomy" id="215243"/>
    <lineage>
        <taxon>Eukaryota</taxon>
        <taxon>Fungi</taxon>
        <taxon>Dikarya</taxon>
        <taxon>Ascomycota</taxon>
        <taxon>Pezizomycotina</taxon>
        <taxon>Eurotiomycetes</taxon>
        <taxon>Chaetothyriomycetidae</taxon>
        <taxon>Chaetothyriales</taxon>
        <taxon>Herpotrichiellaceae</taxon>
        <taxon>Exophiala</taxon>
    </lineage>
</organism>
<dbReference type="OrthoDB" id="5598843at2759"/>
<proteinExistence type="predicted"/>
<dbReference type="Proteomes" id="UP000053342">
    <property type="component" value="Unassembled WGS sequence"/>
</dbReference>
<feature type="region of interest" description="Disordered" evidence="1">
    <location>
        <begin position="103"/>
        <end position="122"/>
    </location>
</feature>
<dbReference type="HOGENOM" id="CLU_103823_1_0_1"/>
<feature type="compositionally biased region" description="Polar residues" evidence="1">
    <location>
        <begin position="57"/>
        <end position="69"/>
    </location>
</feature>
<name>A0A0D2EIH4_9EURO</name>
<keyword evidence="3" id="KW-1185">Reference proteome</keyword>
<evidence type="ECO:0000256" key="1">
    <source>
        <dbReference type="SAM" id="MobiDB-lite"/>
    </source>
</evidence>
<evidence type="ECO:0000313" key="2">
    <source>
        <dbReference type="EMBL" id="KIW47744.1"/>
    </source>
</evidence>
<gene>
    <name evidence="2" type="ORF">PV06_00409</name>
</gene>
<dbReference type="EMBL" id="KN847332">
    <property type="protein sequence ID" value="KIW47744.1"/>
    <property type="molecule type" value="Genomic_DNA"/>
</dbReference>
<protein>
    <submittedName>
        <fullName evidence="2">Uncharacterized protein</fullName>
    </submittedName>
</protein>
<dbReference type="GeneID" id="27352483"/>